<sequence>MNGNEEVNTDEHSFQADKGIEKRSSFIRKTLSSAEIESKDPPQDESTPKVLIAWKTFKCIVF</sequence>
<feature type="non-terminal residue" evidence="2">
    <location>
        <position position="62"/>
    </location>
</feature>
<dbReference type="EMBL" id="BGPR01042145">
    <property type="protein sequence ID" value="GBO18527.1"/>
    <property type="molecule type" value="Genomic_DNA"/>
</dbReference>
<feature type="compositionally biased region" description="Basic and acidic residues" evidence="1">
    <location>
        <begin position="9"/>
        <end position="21"/>
    </location>
</feature>
<evidence type="ECO:0000313" key="2">
    <source>
        <dbReference type="EMBL" id="GBO18527.1"/>
    </source>
</evidence>
<protein>
    <submittedName>
        <fullName evidence="2">Uncharacterized protein</fullName>
    </submittedName>
</protein>
<evidence type="ECO:0000313" key="3">
    <source>
        <dbReference type="Proteomes" id="UP000499080"/>
    </source>
</evidence>
<dbReference type="AlphaFoldDB" id="A0A4Y2V482"/>
<name>A0A4Y2V482_ARAVE</name>
<proteinExistence type="predicted"/>
<comment type="caution">
    <text evidence="2">The sequence shown here is derived from an EMBL/GenBank/DDBJ whole genome shotgun (WGS) entry which is preliminary data.</text>
</comment>
<feature type="region of interest" description="Disordered" evidence="1">
    <location>
        <begin position="1"/>
        <end position="21"/>
    </location>
</feature>
<keyword evidence="3" id="KW-1185">Reference proteome</keyword>
<evidence type="ECO:0000256" key="1">
    <source>
        <dbReference type="SAM" id="MobiDB-lite"/>
    </source>
</evidence>
<organism evidence="2 3">
    <name type="scientific">Araneus ventricosus</name>
    <name type="common">Orbweaver spider</name>
    <name type="synonym">Epeira ventricosa</name>
    <dbReference type="NCBI Taxonomy" id="182803"/>
    <lineage>
        <taxon>Eukaryota</taxon>
        <taxon>Metazoa</taxon>
        <taxon>Ecdysozoa</taxon>
        <taxon>Arthropoda</taxon>
        <taxon>Chelicerata</taxon>
        <taxon>Arachnida</taxon>
        <taxon>Araneae</taxon>
        <taxon>Araneomorphae</taxon>
        <taxon>Entelegynae</taxon>
        <taxon>Araneoidea</taxon>
        <taxon>Araneidae</taxon>
        <taxon>Araneus</taxon>
    </lineage>
</organism>
<gene>
    <name evidence="2" type="ORF">AVEN_239840_1</name>
</gene>
<accession>A0A4Y2V482</accession>
<dbReference type="Proteomes" id="UP000499080">
    <property type="component" value="Unassembled WGS sequence"/>
</dbReference>
<reference evidence="2 3" key="1">
    <citation type="journal article" date="2019" name="Sci. Rep.">
        <title>Orb-weaving spider Araneus ventricosus genome elucidates the spidroin gene catalogue.</title>
        <authorList>
            <person name="Kono N."/>
            <person name="Nakamura H."/>
            <person name="Ohtoshi R."/>
            <person name="Moran D.A.P."/>
            <person name="Shinohara A."/>
            <person name="Yoshida Y."/>
            <person name="Fujiwara M."/>
            <person name="Mori M."/>
            <person name="Tomita M."/>
            <person name="Arakawa K."/>
        </authorList>
    </citation>
    <scope>NUCLEOTIDE SEQUENCE [LARGE SCALE GENOMIC DNA]</scope>
</reference>